<reference evidence="1" key="1">
    <citation type="journal article" date="2014" name="Front. Microbiol.">
        <title>High frequency of phylogenetically diverse reductive dehalogenase-homologous genes in deep subseafloor sedimentary metagenomes.</title>
        <authorList>
            <person name="Kawai M."/>
            <person name="Futagami T."/>
            <person name="Toyoda A."/>
            <person name="Takaki Y."/>
            <person name="Nishi S."/>
            <person name="Hori S."/>
            <person name="Arai W."/>
            <person name="Tsubouchi T."/>
            <person name="Morono Y."/>
            <person name="Uchiyama I."/>
            <person name="Ito T."/>
            <person name="Fujiyama A."/>
            <person name="Inagaki F."/>
            <person name="Takami H."/>
        </authorList>
    </citation>
    <scope>NUCLEOTIDE SEQUENCE</scope>
    <source>
        <strain evidence="1">Expedition CK06-06</strain>
    </source>
</reference>
<dbReference type="EMBL" id="BARW01012771">
    <property type="protein sequence ID" value="GAI73467.1"/>
    <property type="molecule type" value="Genomic_DNA"/>
</dbReference>
<accession>X1QY67</accession>
<evidence type="ECO:0000313" key="1">
    <source>
        <dbReference type="EMBL" id="GAI73467.1"/>
    </source>
</evidence>
<dbReference type="AlphaFoldDB" id="X1QY67"/>
<name>X1QY67_9ZZZZ</name>
<sequence length="38" mass="4396">ELYAEESEMAEIEKIGGSDTKWDADTIEERRKVFSGKF</sequence>
<feature type="non-terminal residue" evidence="1">
    <location>
        <position position="1"/>
    </location>
</feature>
<proteinExistence type="predicted"/>
<gene>
    <name evidence="1" type="ORF">S12H4_23857</name>
</gene>
<comment type="caution">
    <text evidence="1">The sequence shown here is derived from an EMBL/GenBank/DDBJ whole genome shotgun (WGS) entry which is preliminary data.</text>
</comment>
<organism evidence="1">
    <name type="scientific">marine sediment metagenome</name>
    <dbReference type="NCBI Taxonomy" id="412755"/>
    <lineage>
        <taxon>unclassified sequences</taxon>
        <taxon>metagenomes</taxon>
        <taxon>ecological metagenomes</taxon>
    </lineage>
</organism>
<protein>
    <submittedName>
        <fullName evidence="1">Uncharacterized protein</fullName>
    </submittedName>
</protein>